<feature type="non-terminal residue" evidence="1">
    <location>
        <position position="42"/>
    </location>
</feature>
<gene>
    <name evidence="1" type="ORF">DARMORV10_A06P41970.1</name>
</gene>
<organism evidence="1">
    <name type="scientific">Brassica napus</name>
    <name type="common">Rape</name>
    <dbReference type="NCBI Taxonomy" id="3708"/>
    <lineage>
        <taxon>Eukaryota</taxon>
        <taxon>Viridiplantae</taxon>
        <taxon>Streptophyta</taxon>
        <taxon>Embryophyta</taxon>
        <taxon>Tracheophyta</taxon>
        <taxon>Spermatophyta</taxon>
        <taxon>Magnoliopsida</taxon>
        <taxon>eudicotyledons</taxon>
        <taxon>Gunneridae</taxon>
        <taxon>Pentapetalae</taxon>
        <taxon>rosids</taxon>
        <taxon>malvids</taxon>
        <taxon>Brassicales</taxon>
        <taxon>Brassicaceae</taxon>
        <taxon>Brassiceae</taxon>
        <taxon>Brassica</taxon>
    </lineage>
</organism>
<proteinExistence type="predicted"/>
<accession>A0A816SVN9</accession>
<sequence length="42" mass="4248">MTAAAVTGTDLSPSPLIMKLTLLLFSPCPPPPDLASPPSSDP</sequence>
<evidence type="ECO:0000313" key="1">
    <source>
        <dbReference type="EMBL" id="CAF2090281.1"/>
    </source>
</evidence>
<dbReference type="Proteomes" id="UP001295469">
    <property type="component" value="Chromosome A06"/>
</dbReference>
<dbReference type="AlphaFoldDB" id="A0A816SVN9"/>
<protein>
    <submittedName>
        <fullName evidence="1">(rape) hypothetical protein</fullName>
    </submittedName>
</protein>
<name>A0A816SVN9_BRANA</name>
<dbReference type="EMBL" id="HG994360">
    <property type="protein sequence ID" value="CAF2090281.1"/>
    <property type="molecule type" value="Genomic_DNA"/>
</dbReference>
<reference evidence="1" key="1">
    <citation type="submission" date="2021-01" db="EMBL/GenBank/DDBJ databases">
        <authorList>
            <consortium name="Genoscope - CEA"/>
            <person name="William W."/>
        </authorList>
    </citation>
    <scope>NUCLEOTIDE SEQUENCE</scope>
</reference>